<feature type="domain" description="D-apionate lactonase N-terminal" evidence="1">
    <location>
        <begin position="5"/>
        <end position="193"/>
    </location>
</feature>
<evidence type="ECO:0000259" key="2">
    <source>
        <dbReference type="Pfam" id="PF25838"/>
    </source>
</evidence>
<gene>
    <name evidence="3" type="ORF">GCM10009830_45050</name>
</gene>
<dbReference type="InterPro" id="IPR058788">
    <property type="entry name" value="ApnL_N"/>
</dbReference>
<dbReference type="RefSeq" id="WP_344491520.1">
    <property type="nucleotide sequence ID" value="NZ_BAAAQF010000024.1"/>
</dbReference>
<evidence type="ECO:0000259" key="1">
    <source>
        <dbReference type="Pfam" id="PF25837"/>
    </source>
</evidence>
<proteinExistence type="predicted"/>
<comment type="caution">
    <text evidence="3">The sequence shown here is derived from an EMBL/GenBank/DDBJ whole genome shotgun (WGS) entry which is preliminary data.</text>
</comment>
<protein>
    <submittedName>
        <fullName evidence="3">Uncharacterized protein</fullName>
    </submittedName>
</protein>
<evidence type="ECO:0000313" key="3">
    <source>
        <dbReference type="EMBL" id="GAA1692262.1"/>
    </source>
</evidence>
<sequence>MRTWQTDTATWRHGPWSIERRGGDLTDLAYDGRPVLSGVRAAAQDQDGNAATWQAEVIDDADALRLALHCDGAPLRGTLTASPAGDTLTITLELDADPEAPQAFQVALVARHSARLAGTALRARRPDGTVEDTAFPVRIGPRPPVADVAALAWEHGGLAVDLAFTGAACTMADPRGRADAAYETGPRPAAGPLRQRLVLTVAPRGPAPGPESRTRLVLAPGGLFPEIALGAATAPSSDADPAPDLPLLGGTVLVELDLRTPNWHAALERAASPGLPLDVRVTVPWSGSDLAILTDFLAPHAVARIAAFDPDTHLTSAAALDALRTALAAAGLHPPLVGGTRSHFAALHRDPAGVPEDTEALAFAVAPLSRDTGTEQLLASVPVQRQVARQAVADAGGRLVLIGPITLRPRFDDTRTGAQLMSTRPDLADGYGAEFTGAADPRQRDDPLAAWTIAAAAALAVPGVAGLAWYEEWGPRGIRSAAGDPYPVAAVLETLDDMSAGELLWAEHPDEHVWALGSRTASRVRIAVANLDRRPRTCTIAFAGEELTLVLGPLGWAVVD</sequence>
<dbReference type="EMBL" id="BAAAQF010000024">
    <property type="protein sequence ID" value="GAA1692262.1"/>
    <property type="molecule type" value="Genomic_DNA"/>
</dbReference>
<dbReference type="Pfam" id="PF25838">
    <property type="entry name" value="Apionate_lact_M"/>
    <property type="match status" value="1"/>
</dbReference>
<name>A0ABP4TQX5_9ACTN</name>
<accession>A0ABP4TQX5</accession>
<dbReference type="InterPro" id="IPR058787">
    <property type="entry name" value="ApnL_M"/>
</dbReference>
<keyword evidence="4" id="KW-1185">Reference proteome</keyword>
<dbReference type="Pfam" id="PF25837">
    <property type="entry name" value="Apionate_lact_N"/>
    <property type="match status" value="1"/>
</dbReference>
<evidence type="ECO:0000313" key="4">
    <source>
        <dbReference type="Proteomes" id="UP001499851"/>
    </source>
</evidence>
<feature type="domain" description="D-apionate lactonase TIM barrel" evidence="2">
    <location>
        <begin position="307"/>
        <end position="498"/>
    </location>
</feature>
<reference evidence="4" key="1">
    <citation type="journal article" date="2019" name="Int. J. Syst. Evol. Microbiol.">
        <title>The Global Catalogue of Microorganisms (GCM) 10K type strain sequencing project: providing services to taxonomists for standard genome sequencing and annotation.</title>
        <authorList>
            <consortium name="The Broad Institute Genomics Platform"/>
            <consortium name="The Broad Institute Genome Sequencing Center for Infectious Disease"/>
            <person name="Wu L."/>
            <person name="Ma J."/>
        </authorList>
    </citation>
    <scope>NUCLEOTIDE SEQUENCE [LARGE SCALE GENOMIC DNA]</scope>
    <source>
        <strain evidence="4">JCM 16001</strain>
    </source>
</reference>
<dbReference type="Proteomes" id="UP001499851">
    <property type="component" value="Unassembled WGS sequence"/>
</dbReference>
<organism evidence="3 4">
    <name type="scientific">Glycomyces endophyticus</name>
    <dbReference type="NCBI Taxonomy" id="480996"/>
    <lineage>
        <taxon>Bacteria</taxon>
        <taxon>Bacillati</taxon>
        <taxon>Actinomycetota</taxon>
        <taxon>Actinomycetes</taxon>
        <taxon>Glycomycetales</taxon>
        <taxon>Glycomycetaceae</taxon>
        <taxon>Glycomyces</taxon>
    </lineage>
</organism>